<evidence type="ECO:0000313" key="3">
    <source>
        <dbReference type="Proteomes" id="UP001340816"/>
    </source>
</evidence>
<dbReference type="Gene3D" id="2.30.110.10">
    <property type="entry name" value="Electron Transport, Fmn-binding Protein, Chain A"/>
    <property type="match status" value="1"/>
</dbReference>
<dbReference type="InterPro" id="IPR011576">
    <property type="entry name" value="Pyridox_Oxase_N"/>
</dbReference>
<protein>
    <submittedName>
        <fullName evidence="2">Pyridoxamine 5'-phosphate oxidase family protein</fullName>
    </submittedName>
</protein>
<name>A0ABZ1HT90_STRPH</name>
<dbReference type="PANTHER" id="PTHR42815:SF2">
    <property type="entry name" value="FAD-BINDING, PUTATIVE (AFU_ORTHOLOGUE AFUA_6G07600)-RELATED"/>
    <property type="match status" value="1"/>
</dbReference>
<dbReference type="InterPro" id="IPR012349">
    <property type="entry name" value="Split_barrel_FMN-bd"/>
</dbReference>
<proteinExistence type="predicted"/>
<dbReference type="Pfam" id="PF01243">
    <property type="entry name" value="PNPOx_N"/>
    <property type="match status" value="1"/>
</dbReference>
<evidence type="ECO:0000259" key="1">
    <source>
        <dbReference type="Pfam" id="PF01243"/>
    </source>
</evidence>
<organism evidence="2 3">
    <name type="scientific">Streptomyces phaeochromogenes</name>
    <dbReference type="NCBI Taxonomy" id="1923"/>
    <lineage>
        <taxon>Bacteria</taxon>
        <taxon>Bacillati</taxon>
        <taxon>Actinomycetota</taxon>
        <taxon>Actinomycetes</taxon>
        <taxon>Kitasatosporales</taxon>
        <taxon>Streptomycetaceae</taxon>
        <taxon>Streptomyces</taxon>
        <taxon>Streptomyces phaeochromogenes group</taxon>
    </lineage>
</organism>
<dbReference type="SUPFAM" id="SSF50475">
    <property type="entry name" value="FMN-binding split barrel"/>
    <property type="match status" value="1"/>
</dbReference>
<evidence type="ECO:0000313" key="2">
    <source>
        <dbReference type="EMBL" id="WSD20747.1"/>
    </source>
</evidence>
<reference evidence="2 3" key="1">
    <citation type="submission" date="2022-10" db="EMBL/GenBank/DDBJ databases">
        <title>The complete genomes of actinobacterial strains from the NBC collection.</title>
        <authorList>
            <person name="Joergensen T.S."/>
            <person name="Alvarez Arevalo M."/>
            <person name="Sterndorff E.B."/>
            <person name="Faurdal D."/>
            <person name="Vuksanovic O."/>
            <person name="Mourched A.-S."/>
            <person name="Charusanti P."/>
            <person name="Shaw S."/>
            <person name="Blin K."/>
            <person name="Weber T."/>
        </authorList>
    </citation>
    <scope>NUCLEOTIDE SEQUENCE [LARGE SCALE GENOMIC DNA]</scope>
    <source>
        <strain evidence="2 3">NBC 01752</strain>
    </source>
</reference>
<keyword evidence="3" id="KW-1185">Reference proteome</keyword>
<sequence length="306" mass="32976">MSTIGFHEGELKIQRQAGVEHEAARLEGMLRPPQLTGGAAAFLAQRDLAVLTARDRAGRMWTSPLLGAPGFLEGRDTALQVHRAPTDGDPLQVLPLDQKVGLLTIDFAIRRRFRVNGTLGRADHHGLLIDVEQAFGNCPAYIQQRTTRLSPDAAPVEESAGPAAWTGAFTPEQVEVITGADTFFLGTTHPARGVDTSHKGGFPGFVRTDGSELWWPDYAGNNMFNSMGNIAVDPTTSLLFLDFTNGAALHLSGTAELEWVTPGGPGDDDGTGRRVRFHPEFTSTNRLALATGRDVSYSPRNPALQP</sequence>
<dbReference type="Proteomes" id="UP001340816">
    <property type="component" value="Chromosome"/>
</dbReference>
<gene>
    <name evidence="2" type="ORF">OHB35_50045</name>
</gene>
<dbReference type="PANTHER" id="PTHR42815">
    <property type="entry name" value="FAD-BINDING, PUTATIVE (AFU_ORTHOLOGUE AFUA_6G07600)-RELATED"/>
    <property type="match status" value="1"/>
</dbReference>
<dbReference type="EMBL" id="CP109135">
    <property type="protein sequence ID" value="WSD20747.1"/>
    <property type="molecule type" value="Genomic_DNA"/>
</dbReference>
<dbReference type="RefSeq" id="WP_326762375.1">
    <property type="nucleotide sequence ID" value="NZ_CP109135.1"/>
</dbReference>
<feature type="domain" description="Pyridoxamine 5'-phosphate oxidase N-terminal" evidence="1">
    <location>
        <begin position="169"/>
        <end position="257"/>
    </location>
</feature>
<accession>A0ABZ1HT90</accession>